<dbReference type="Gene3D" id="3.10.20.90">
    <property type="entry name" value="Phosphatidylinositol 3-kinase Catalytic Subunit, Chain A, domain 1"/>
    <property type="match status" value="1"/>
</dbReference>
<dbReference type="InterPro" id="IPR000626">
    <property type="entry name" value="Ubiquitin-like_dom"/>
</dbReference>
<feature type="domain" description="Ubiquitin-like" evidence="1">
    <location>
        <begin position="1"/>
        <end position="97"/>
    </location>
</feature>
<dbReference type="InterPro" id="IPR029071">
    <property type="entry name" value="Ubiquitin-like_domsf"/>
</dbReference>
<dbReference type="InterPro" id="IPR002909">
    <property type="entry name" value="IPT_dom"/>
</dbReference>
<reference evidence="2" key="1">
    <citation type="journal article" date="2022" name="Proc. Natl. Acad. Sci. U.S.A.">
        <title>Life cycle and functional genomics of the unicellular red alga Galdieria for elucidating algal and plant evolution and industrial use.</title>
        <authorList>
            <person name="Hirooka S."/>
            <person name="Itabashi T."/>
            <person name="Ichinose T.M."/>
            <person name="Onuma R."/>
            <person name="Fujiwara T."/>
            <person name="Yamashita S."/>
            <person name="Jong L.W."/>
            <person name="Tomita R."/>
            <person name="Iwane A.H."/>
            <person name="Miyagishima S.Y."/>
        </authorList>
    </citation>
    <scope>NUCLEOTIDE SEQUENCE</scope>
    <source>
        <strain evidence="2">NBRC 102759</strain>
    </source>
</reference>
<comment type="caution">
    <text evidence="2">The sequence shown here is derived from an EMBL/GenBank/DDBJ whole genome shotgun (WGS) entry which is preliminary data.</text>
</comment>
<evidence type="ECO:0000259" key="1">
    <source>
        <dbReference type="PROSITE" id="PS50053"/>
    </source>
</evidence>
<dbReference type="Gene3D" id="2.60.40.10">
    <property type="entry name" value="Immunoglobulins"/>
    <property type="match status" value="1"/>
</dbReference>
<reference evidence="2" key="2">
    <citation type="submission" date="2022-01" db="EMBL/GenBank/DDBJ databases">
        <authorList>
            <person name="Hirooka S."/>
            <person name="Miyagishima S.Y."/>
        </authorList>
    </citation>
    <scope>NUCLEOTIDE SEQUENCE</scope>
    <source>
        <strain evidence="2">NBRC 102759</strain>
    </source>
</reference>
<dbReference type="InterPro" id="IPR013783">
    <property type="entry name" value="Ig-like_fold"/>
</dbReference>
<dbReference type="SUPFAM" id="SSF81296">
    <property type="entry name" value="E set domains"/>
    <property type="match status" value="1"/>
</dbReference>
<dbReference type="InterPro" id="IPR014756">
    <property type="entry name" value="Ig_E-set"/>
</dbReference>
<dbReference type="CDD" id="cd17039">
    <property type="entry name" value="Ubl_ubiquitin_like"/>
    <property type="match status" value="1"/>
</dbReference>
<dbReference type="OrthoDB" id="439917at2759"/>
<gene>
    <name evidence="2" type="ORF">GpartN1_g4640.t1</name>
</gene>
<organism evidence="2 3">
    <name type="scientific">Galdieria partita</name>
    <dbReference type="NCBI Taxonomy" id="83374"/>
    <lineage>
        <taxon>Eukaryota</taxon>
        <taxon>Rhodophyta</taxon>
        <taxon>Bangiophyceae</taxon>
        <taxon>Galdieriales</taxon>
        <taxon>Galdieriaceae</taxon>
        <taxon>Galdieria</taxon>
    </lineage>
</organism>
<proteinExistence type="predicted"/>
<dbReference type="EMBL" id="BQMJ01000037">
    <property type="protein sequence ID" value="GJQ12849.1"/>
    <property type="molecule type" value="Genomic_DNA"/>
</dbReference>
<dbReference type="CDD" id="cd00603">
    <property type="entry name" value="IPT_PCSR"/>
    <property type="match status" value="1"/>
</dbReference>
<dbReference type="Pfam" id="PF01833">
    <property type="entry name" value="TIG"/>
    <property type="match status" value="1"/>
</dbReference>
<accession>A0A9C7URC2</accession>
<evidence type="ECO:0000313" key="3">
    <source>
        <dbReference type="Proteomes" id="UP001061958"/>
    </source>
</evidence>
<protein>
    <recommendedName>
        <fullName evidence="1">Ubiquitin-like domain-containing protein</fullName>
    </recommendedName>
</protein>
<dbReference type="PROSITE" id="PS50053">
    <property type="entry name" value="UBIQUITIN_2"/>
    <property type="match status" value="1"/>
</dbReference>
<evidence type="ECO:0000313" key="2">
    <source>
        <dbReference type="EMBL" id="GJQ12849.1"/>
    </source>
</evidence>
<keyword evidence="3" id="KW-1185">Reference proteome</keyword>
<dbReference type="SMART" id="SM00429">
    <property type="entry name" value="IPT"/>
    <property type="match status" value="1"/>
</dbReference>
<dbReference type="Proteomes" id="UP001061958">
    <property type="component" value="Unassembled WGS sequence"/>
</dbReference>
<name>A0A9C7URC2_9RHOD</name>
<dbReference type="AlphaFoldDB" id="A0A9C7URC2"/>
<dbReference type="SUPFAM" id="SSF54236">
    <property type="entry name" value="Ubiquitin-like"/>
    <property type="match status" value="1"/>
</dbReference>
<sequence length="262" mass="29138">MHIFLEPVVDNQLGSRITILLEEDATVGKLHDTVENTWFSLEEGDQTTCLESAGSTRSRFFWLVFRGKCLQDDSLSLSSIGLMDGDVVRVVRRKDSSVACLEGKSRGSLTEDSLEQVFSSDNHSETTTEELSDMSCRETRPIIREIHPNMGLSCGGSKVQIVGNHFRHGLRVRFGRIVVGCTTYSDTVLTCVTPSHAPGVVSVQVDVSGLGHFMDDNCLFTYVDFSVFHNIFAVAAQNSNPVRVPNESCKEMNEEQLTNRRR</sequence>